<dbReference type="WBParaSite" id="nRc.2.0.1.t34503-RA">
    <property type="protein sequence ID" value="nRc.2.0.1.t34503-RA"/>
    <property type="gene ID" value="nRc.2.0.1.g34503"/>
</dbReference>
<keyword evidence="1" id="KW-1185">Reference proteome</keyword>
<protein>
    <submittedName>
        <fullName evidence="2">Ankyrin repeat protein</fullName>
    </submittedName>
</protein>
<sequence length="95" mass="10987">MTSIKLIKALDRGKFNDVVRYIERNPQLLTLKLGIAELNIVEYVLYKNNSDLLEAVLGEYKDRIKFTVETLLHAINVGNEEAVQTILKTLMYQKF</sequence>
<organism evidence="1 2">
    <name type="scientific">Romanomermis culicivorax</name>
    <name type="common">Nematode worm</name>
    <dbReference type="NCBI Taxonomy" id="13658"/>
    <lineage>
        <taxon>Eukaryota</taxon>
        <taxon>Metazoa</taxon>
        <taxon>Ecdysozoa</taxon>
        <taxon>Nematoda</taxon>
        <taxon>Enoplea</taxon>
        <taxon>Dorylaimia</taxon>
        <taxon>Mermithida</taxon>
        <taxon>Mermithoidea</taxon>
        <taxon>Mermithidae</taxon>
        <taxon>Romanomermis</taxon>
    </lineage>
</organism>
<proteinExistence type="predicted"/>
<reference evidence="2" key="1">
    <citation type="submission" date="2022-11" db="UniProtKB">
        <authorList>
            <consortium name="WormBaseParasite"/>
        </authorList>
    </citation>
    <scope>IDENTIFICATION</scope>
</reference>
<evidence type="ECO:0000313" key="1">
    <source>
        <dbReference type="Proteomes" id="UP000887565"/>
    </source>
</evidence>
<dbReference type="Proteomes" id="UP000887565">
    <property type="component" value="Unplaced"/>
</dbReference>
<evidence type="ECO:0000313" key="2">
    <source>
        <dbReference type="WBParaSite" id="nRc.2.0.1.t34503-RA"/>
    </source>
</evidence>
<accession>A0A915K819</accession>
<dbReference type="AlphaFoldDB" id="A0A915K819"/>
<name>A0A915K819_ROMCU</name>